<dbReference type="EMBL" id="AP018732">
    <property type="protein sequence ID" value="BBE42461.1"/>
    <property type="molecule type" value="Genomic_DNA"/>
</dbReference>
<organism evidence="2 3">
    <name type="scientific">Conexivisphaera calida</name>
    <dbReference type="NCBI Taxonomy" id="1874277"/>
    <lineage>
        <taxon>Archaea</taxon>
        <taxon>Nitrososphaerota</taxon>
        <taxon>Conexivisphaeria</taxon>
        <taxon>Conexivisphaerales</taxon>
        <taxon>Conexivisphaeraceae</taxon>
        <taxon>Conexivisphaera</taxon>
    </lineage>
</organism>
<sequence>MVHYRVKGIYVGRVEMLVCPLGHYYVLTEEGYETARKRAEELGLLAEEPAKEQVQELGEEKEPAYNEWSPTEEHVSGGQDQQTIIISS</sequence>
<feature type="compositionally biased region" description="Basic and acidic residues" evidence="1">
    <location>
        <begin position="55"/>
        <end position="64"/>
    </location>
</feature>
<evidence type="ECO:0000313" key="2">
    <source>
        <dbReference type="EMBL" id="BBE42461.1"/>
    </source>
</evidence>
<dbReference type="KEGG" id="ccai:NAS2_1072"/>
<feature type="compositionally biased region" description="Polar residues" evidence="1">
    <location>
        <begin position="78"/>
        <end position="88"/>
    </location>
</feature>
<feature type="region of interest" description="Disordered" evidence="1">
    <location>
        <begin position="55"/>
        <end position="88"/>
    </location>
</feature>
<accession>A0A4P2VEC1</accession>
<name>A0A4P2VEC1_9ARCH</name>
<evidence type="ECO:0000313" key="3">
    <source>
        <dbReference type="Proteomes" id="UP000509448"/>
    </source>
</evidence>
<keyword evidence="3" id="KW-1185">Reference proteome</keyword>
<dbReference type="AlphaFoldDB" id="A0A4P2VEC1"/>
<proteinExistence type="predicted"/>
<reference evidence="2 3" key="1">
    <citation type="journal article" date="2019" name="ISME J.">
        <title>Isolation and characterization of a thermophilic sulfur- and iron-reducing thaumarchaeote from a terrestrial acidic hot spring.</title>
        <authorList>
            <person name="Kato S."/>
            <person name="Itoh T."/>
            <person name="Yuki M."/>
            <person name="Nagamori M."/>
            <person name="Ohnishi M."/>
            <person name="Uematsu K."/>
            <person name="Suzuki K."/>
            <person name="Takashina T."/>
            <person name="Ohkuma M."/>
        </authorList>
    </citation>
    <scope>NUCLEOTIDE SEQUENCE [LARGE SCALE GENOMIC DNA]</scope>
    <source>
        <strain evidence="2 3">NAS-02</strain>
    </source>
</reference>
<protein>
    <submittedName>
        <fullName evidence="2">Uncharacterized protein</fullName>
    </submittedName>
</protein>
<dbReference type="Proteomes" id="UP000509448">
    <property type="component" value="Chromosome"/>
</dbReference>
<evidence type="ECO:0000256" key="1">
    <source>
        <dbReference type="SAM" id="MobiDB-lite"/>
    </source>
</evidence>
<gene>
    <name evidence="2" type="ORF">NAS2_1072</name>
</gene>